<feature type="chain" id="PRO_5014382571" evidence="3">
    <location>
        <begin position="22"/>
        <end position="596"/>
    </location>
</feature>
<evidence type="ECO:0000256" key="1">
    <source>
        <dbReference type="ARBA" id="ARBA00005466"/>
    </source>
</evidence>
<dbReference type="InterPro" id="IPR050432">
    <property type="entry name" value="FAD-linked_Oxidoreductases_BP"/>
</dbReference>
<dbReference type="Gene3D" id="3.40.462.20">
    <property type="match status" value="1"/>
</dbReference>
<dbReference type="SUPFAM" id="SSF56176">
    <property type="entry name" value="FAD-binding/transporter-associated domain-like"/>
    <property type="match status" value="1"/>
</dbReference>
<dbReference type="GO" id="GO:0071949">
    <property type="term" value="F:FAD binding"/>
    <property type="evidence" value="ECO:0007669"/>
    <property type="project" value="InterPro"/>
</dbReference>
<accession>A0A2J5HEQ3</accession>
<evidence type="ECO:0000256" key="3">
    <source>
        <dbReference type="SAM" id="SignalP"/>
    </source>
</evidence>
<feature type="signal peptide" evidence="3">
    <location>
        <begin position="1"/>
        <end position="21"/>
    </location>
</feature>
<dbReference type="InterPro" id="IPR016166">
    <property type="entry name" value="FAD-bd_PCMH"/>
</dbReference>
<evidence type="ECO:0000313" key="5">
    <source>
        <dbReference type="EMBL" id="PLN75339.1"/>
    </source>
</evidence>
<proteinExistence type="inferred from homology"/>
<name>A0A2J5HEQ3_9EURO</name>
<dbReference type="InterPro" id="IPR012951">
    <property type="entry name" value="BBE"/>
</dbReference>
<dbReference type="EMBL" id="KZ559653">
    <property type="protein sequence ID" value="PLN75339.1"/>
    <property type="molecule type" value="Genomic_DNA"/>
</dbReference>
<dbReference type="Gene3D" id="3.30.465.10">
    <property type="match status" value="2"/>
</dbReference>
<comment type="similarity">
    <text evidence="1">Belongs to the oxygen-dependent FAD-linked oxidoreductase family.</text>
</comment>
<dbReference type="Proteomes" id="UP000235023">
    <property type="component" value="Unassembled WGS sequence"/>
</dbReference>
<gene>
    <name evidence="5" type="ORF">BDW42DRAFT_39276</name>
</gene>
<evidence type="ECO:0000313" key="6">
    <source>
        <dbReference type="Proteomes" id="UP000235023"/>
    </source>
</evidence>
<protein>
    <submittedName>
        <fullName evidence="5">Isoamyl alcohol oxidase</fullName>
    </submittedName>
</protein>
<dbReference type="InterPro" id="IPR016169">
    <property type="entry name" value="FAD-bd_PCMH_sub2"/>
</dbReference>
<dbReference type="Pfam" id="PF01565">
    <property type="entry name" value="FAD_binding_4"/>
    <property type="match status" value="1"/>
</dbReference>
<dbReference type="GO" id="GO:0016491">
    <property type="term" value="F:oxidoreductase activity"/>
    <property type="evidence" value="ECO:0007669"/>
    <property type="project" value="UniProtKB-KW"/>
</dbReference>
<dbReference type="PANTHER" id="PTHR13878:SF91">
    <property type="entry name" value="FAD BINDING DOMAIN PROTEIN (AFU_ORTHOLOGUE AFUA_6G12070)-RELATED"/>
    <property type="match status" value="1"/>
</dbReference>
<dbReference type="InterPro" id="IPR036318">
    <property type="entry name" value="FAD-bd_PCMH-like_sf"/>
</dbReference>
<dbReference type="OrthoDB" id="9983560at2759"/>
<dbReference type="AlphaFoldDB" id="A0A2J5HEQ3"/>
<evidence type="ECO:0000259" key="4">
    <source>
        <dbReference type="PROSITE" id="PS51387"/>
    </source>
</evidence>
<dbReference type="InterPro" id="IPR006094">
    <property type="entry name" value="Oxid_FAD_bind_N"/>
</dbReference>
<dbReference type="PANTHER" id="PTHR13878">
    <property type="entry name" value="GULONOLACTONE OXIDASE"/>
    <property type="match status" value="1"/>
</dbReference>
<keyword evidence="3" id="KW-0732">Signal</keyword>
<dbReference type="PROSITE" id="PS51387">
    <property type="entry name" value="FAD_PCMH"/>
    <property type="match status" value="1"/>
</dbReference>
<keyword evidence="2" id="KW-0560">Oxidoreductase</keyword>
<keyword evidence="6" id="KW-1185">Reference proteome</keyword>
<organism evidence="5 6">
    <name type="scientific">Aspergillus taichungensis</name>
    <dbReference type="NCBI Taxonomy" id="482145"/>
    <lineage>
        <taxon>Eukaryota</taxon>
        <taxon>Fungi</taxon>
        <taxon>Dikarya</taxon>
        <taxon>Ascomycota</taxon>
        <taxon>Pezizomycotina</taxon>
        <taxon>Eurotiomycetes</taxon>
        <taxon>Eurotiomycetidae</taxon>
        <taxon>Eurotiales</taxon>
        <taxon>Aspergillaceae</taxon>
        <taxon>Aspergillus</taxon>
        <taxon>Aspergillus subgen. Circumdati</taxon>
    </lineage>
</organism>
<evidence type="ECO:0000256" key="2">
    <source>
        <dbReference type="ARBA" id="ARBA00023002"/>
    </source>
</evidence>
<dbReference type="Pfam" id="PF08031">
    <property type="entry name" value="BBE"/>
    <property type="match status" value="1"/>
</dbReference>
<reference evidence="6" key="1">
    <citation type="submission" date="2017-12" db="EMBL/GenBank/DDBJ databases">
        <authorList>
            <consortium name="DOE Joint Genome Institute"/>
            <person name="Mondo S.J."/>
            <person name="Kjaerbolling I."/>
            <person name="Vesth T.C."/>
            <person name="Frisvad J.C."/>
            <person name="Nybo J.L."/>
            <person name="Theobald S."/>
            <person name="Kuo A."/>
            <person name="Bowyer P."/>
            <person name="Matsuda Y."/>
            <person name="Lyhne E.K."/>
            <person name="Kogle M.E."/>
            <person name="Clum A."/>
            <person name="Lipzen A."/>
            <person name="Salamov A."/>
            <person name="Ngan C.Y."/>
            <person name="Daum C."/>
            <person name="Chiniquy J."/>
            <person name="Barry K."/>
            <person name="LaButti K."/>
            <person name="Haridas S."/>
            <person name="Simmons B.A."/>
            <person name="Magnuson J.K."/>
            <person name="Mortensen U.H."/>
            <person name="Larsen T.O."/>
            <person name="Grigoriev I.V."/>
            <person name="Baker S.E."/>
            <person name="Andersen M.R."/>
            <person name="Nordberg H.P."/>
            <person name="Cantor M.N."/>
            <person name="Hua S.X."/>
        </authorList>
    </citation>
    <scope>NUCLEOTIDE SEQUENCE [LARGE SCALE GENOMIC DNA]</scope>
    <source>
        <strain evidence="6">IBT 19404</strain>
    </source>
</reference>
<feature type="domain" description="FAD-binding PCMH-type" evidence="4">
    <location>
        <begin position="131"/>
        <end position="314"/>
    </location>
</feature>
<sequence length="596" mass="64896">MFIRTSSLLLLMLANTAPSFASVHPAIHKVSNADWNALNASVEGRLGVLKPLAEPCYLRYDTYGQTLFHTPDLEACRIAQKNRRNVEFITSQPAAYHDAFYGSCMTAGHGCPLTGLPANDTTNALPGTCYQGSVPDYYIDVRNVSDIQVGLKFAEQHGIPLVIKNTGHDYKGRSAGRHSLAIWTHNLQPPIHLDEDFKPDACKNSVGPTLTYGAGQGFEGIYEFAHQHGYMAIGGACPTVGASGGYITGGGHSLLSPVHGLGVDNVMQLKVVLPNGTYVTANRCQNQDTFFAVRGGGGASFGVVTETTARVFPEVPLQMAVISFASPLTSREVTALVVDNGIKWAEDGWGGYMSSLGDSTSLMLAVTPKLTHEEAKLSMKPLTDFAQPLNNGTLRFGVDVTTVENYWEFLQSPAFKYIGGLIDGISVAQSSRLVLKENFGTESKRQELTDVLSNIPFGINMVAPLGYELPESDQPGGPGEASVTPAWREAVWHIMLQSTWDTDGQKSHTPEFFAERFKEASKLVSPLREITPNSGAYQNEADVYEPNHIDSFWGEKNYNRLLKIKKDVDPSNLITCHQCVGADSDDSRLSCYPQIY</sequence>